<dbReference type="Pfam" id="PF00437">
    <property type="entry name" value="T2SSE"/>
    <property type="match status" value="1"/>
</dbReference>
<evidence type="ECO:0000313" key="8">
    <source>
        <dbReference type="Proteomes" id="UP000254554"/>
    </source>
</evidence>
<sequence length="591" mass="64964">MLLLNGLTIFNIITSQSRPMLGTDEFKLHGIGQLFVLEKLLDRPQAVEFSKQAAAEKISLVQYLVKNNILSATQIALTASRNFGVPMLDLDSIEIDSLPSNLVNEKLIRRHSMVPILSRGNNLYLATDDPSKQASLKEIQFHTGLNTHAIVVEADKLGALIDHLLSVQETQGLSEFVGDNAEFDGLIINEEEEHDAAIATSITEDAPIVKFVNKILLDAIKQGASDIHFEPYEKEYRIRYRQDGILHEIATPPSSLAARITARIKIMSNLDISERRIPQDGGFKMRISKIRSIDFRVSTCPTTSGEKVVMRILDPGSAKLGIEALGFSPVQQEHFIHAIERPQGMILVTGPTGSGKTVTLYTALNILNTKEVNISTAEDPVEIKVPGINQVNINPKAGLTFSNALRSFLRQDPDIIMVGEIRDLETAEIAVKAAQTGHLVLSTLHTNSAAETLNRLVNMGIATFNVASSVTLIIAQRLARKLCEHCKVLRDDFNKPGLLELGFSEVDLEEIKLYKAVGCAKCTSGYRGRIGLFEVLPMTKKLGQVIMSGGNSLDLLRVAQEEGMITVYQSGLEKVRQGITTIEEVNRVTVD</sequence>
<dbReference type="InterPro" id="IPR007831">
    <property type="entry name" value="T2SS_GspE_N"/>
</dbReference>
<dbReference type="CDD" id="cd01129">
    <property type="entry name" value="PulE-GspE-like"/>
    <property type="match status" value="1"/>
</dbReference>
<dbReference type="InterPro" id="IPR027417">
    <property type="entry name" value="P-loop_NTPase"/>
</dbReference>
<dbReference type="PANTHER" id="PTHR30258">
    <property type="entry name" value="TYPE II SECRETION SYSTEM PROTEIN GSPE-RELATED"/>
    <property type="match status" value="1"/>
</dbReference>
<evidence type="ECO:0000256" key="3">
    <source>
        <dbReference type="ARBA" id="ARBA00022490"/>
    </source>
</evidence>
<evidence type="ECO:0000256" key="2">
    <source>
        <dbReference type="ARBA" id="ARBA00006611"/>
    </source>
</evidence>
<dbReference type="EMBL" id="UGGT01000001">
    <property type="protein sequence ID" value="STO21423.1"/>
    <property type="molecule type" value="Genomic_DNA"/>
</dbReference>
<dbReference type="SUPFAM" id="SSF160246">
    <property type="entry name" value="EspE N-terminal domain-like"/>
    <property type="match status" value="1"/>
</dbReference>
<reference evidence="7 8" key="1">
    <citation type="submission" date="2018-06" db="EMBL/GenBank/DDBJ databases">
        <authorList>
            <consortium name="Pathogen Informatics"/>
            <person name="Doyle S."/>
        </authorList>
    </citation>
    <scope>NUCLEOTIDE SEQUENCE [LARGE SCALE GENOMIC DNA]</scope>
    <source>
        <strain evidence="7 8">NCTC11370</strain>
    </source>
</reference>
<evidence type="ECO:0000313" key="7">
    <source>
        <dbReference type="EMBL" id="STO21423.1"/>
    </source>
</evidence>
<dbReference type="Gene3D" id="3.40.50.300">
    <property type="entry name" value="P-loop containing nucleotide triphosphate hydrolases"/>
    <property type="match status" value="1"/>
</dbReference>
<dbReference type="NCBIfam" id="TIGR02538">
    <property type="entry name" value="type_IV_pilB"/>
    <property type="match status" value="1"/>
</dbReference>
<dbReference type="Proteomes" id="UP000254554">
    <property type="component" value="Unassembled WGS sequence"/>
</dbReference>
<dbReference type="FunFam" id="3.30.450.90:FF:000001">
    <property type="entry name" value="Type II secretion system ATPase GspE"/>
    <property type="match status" value="1"/>
</dbReference>
<proteinExistence type="inferred from homology"/>
<dbReference type="Gene3D" id="3.30.450.90">
    <property type="match status" value="1"/>
</dbReference>
<evidence type="ECO:0000256" key="4">
    <source>
        <dbReference type="ARBA" id="ARBA00022741"/>
    </source>
</evidence>
<dbReference type="PANTHER" id="PTHR30258:SF1">
    <property type="entry name" value="PROTEIN TRANSPORT PROTEIN HOFB HOMOLOG"/>
    <property type="match status" value="1"/>
</dbReference>
<keyword evidence="5" id="KW-0067">ATP-binding</keyword>
<name>A0A377G9I7_9GAMM</name>
<evidence type="ECO:0000256" key="1">
    <source>
        <dbReference type="ARBA" id="ARBA00004496"/>
    </source>
</evidence>
<dbReference type="GO" id="GO:0016887">
    <property type="term" value="F:ATP hydrolysis activity"/>
    <property type="evidence" value="ECO:0007669"/>
    <property type="project" value="InterPro"/>
</dbReference>
<protein>
    <submittedName>
        <fullName evidence="7">Type II traffic warden ATPase</fullName>
    </submittedName>
</protein>
<dbReference type="GO" id="GO:0005524">
    <property type="term" value="F:ATP binding"/>
    <property type="evidence" value="ECO:0007669"/>
    <property type="project" value="UniProtKB-KW"/>
</dbReference>
<comment type="subcellular location">
    <subcellularLocation>
        <location evidence="1">Cytoplasm</location>
    </subcellularLocation>
</comment>
<dbReference type="Pfam" id="PF05157">
    <property type="entry name" value="MshEN"/>
    <property type="match status" value="1"/>
</dbReference>
<dbReference type="STRING" id="1094715.GCA_000236165_00933"/>
<accession>A0A377G9I7</accession>
<dbReference type="InterPro" id="IPR001482">
    <property type="entry name" value="T2SS/T4SS_dom"/>
</dbReference>
<evidence type="ECO:0000256" key="5">
    <source>
        <dbReference type="ARBA" id="ARBA00022840"/>
    </source>
</evidence>
<keyword evidence="3" id="KW-0963">Cytoplasm</keyword>
<dbReference type="PROSITE" id="PS00662">
    <property type="entry name" value="T2SP_E"/>
    <property type="match status" value="1"/>
</dbReference>
<dbReference type="InterPro" id="IPR013374">
    <property type="entry name" value="ATPase_typ4_pilus-assembl_PilB"/>
</dbReference>
<dbReference type="GO" id="GO:0005737">
    <property type="term" value="C:cytoplasm"/>
    <property type="evidence" value="ECO:0007669"/>
    <property type="project" value="UniProtKB-SubCell"/>
</dbReference>
<evidence type="ECO:0000259" key="6">
    <source>
        <dbReference type="PROSITE" id="PS00662"/>
    </source>
</evidence>
<gene>
    <name evidence="7" type="primary">epsE_2</name>
    <name evidence="7" type="ORF">NCTC11370_01490</name>
</gene>
<keyword evidence="4" id="KW-0547">Nucleotide-binding</keyword>
<organism evidence="7 8">
    <name type="scientific">Fluoribacter dumoffii</name>
    <dbReference type="NCBI Taxonomy" id="463"/>
    <lineage>
        <taxon>Bacteria</taxon>
        <taxon>Pseudomonadati</taxon>
        <taxon>Pseudomonadota</taxon>
        <taxon>Gammaproteobacteria</taxon>
        <taxon>Legionellales</taxon>
        <taxon>Legionellaceae</taxon>
        <taxon>Fluoribacter</taxon>
    </lineage>
</organism>
<dbReference type="AlphaFoldDB" id="A0A377G9I7"/>
<dbReference type="GO" id="GO:0009297">
    <property type="term" value="P:pilus assembly"/>
    <property type="evidence" value="ECO:0007669"/>
    <property type="project" value="InterPro"/>
</dbReference>
<dbReference type="Gene3D" id="3.30.300.160">
    <property type="entry name" value="Type II secretion system, protein E, N-terminal domain"/>
    <property type="match status" value="1"/>
</dbReference>
<dbReference type="InterPro" id="IPR037257">
    <property type="entry name" value="T2SS_E_N_sf"/>
</dbReference>
<keyword evidence="8" id="KW-1185">Reference proteome</keyword>
<feature type="domain" description="Bacterial type II secretion system protein E" evidence="6">
    <location>
        <begin position="409"/>
        <end position="423"/>
    </location>
</feature>
<dbReference type="FunFam" id="3.40.50.300:FF:000398">
    <property type="entry name" value="Type IV pilus assembly ATPase PilB"/>
    <property type="match status" value="1"/>
</dbReference>
<comment type="similarity">
    <text evidence="2">Belongs to the GSP E family.</text>
</comment>
<dbReference type="GO" id="GO:0005886">
    <property type="term" value="C:plasma membrane"/>
    <property type="evidence" value="ECO:0007669"/>
    <property type="project" value="TreeGrafter"/>
</dbReference>
<dbReference type="SUPFAM" id="SSF52540">
    <property type="entry name" value="P-loop containing nucleoside triphosphate hydrolases"/>
    <property type="match status" value="1"/>
</dbReference>